<dbReference type="AlphaFoldDB" id="A0A834CE28"/>
<reference evidence="2" key="1">
    <citation type="journal article" name="BMC Genomics">
        <title>Long-read sequencing and de novo genome assembly of marine medaka (Oryzias melastigma).</title>
        <authorList>
            <person name="Liang P."/>
            <person name="Saqib H.S.A."/>
            <person name="Ni X."/>
            <person name="Shen Y."/>
        </authorList>
    </citation>
    <scope>NUCLEOTIDE SEQUENCE</scope>
    <source>
        <strain evidence="2">Bigg-433</strain>
    </source>
</reference>
<organism evidence="2 3">
    <name type="scientific">Oryzias melastigma</name>
    <name type="common">Marine medaka</name>
    <dbReference type="NCBI Taxonomy" id="30732"/>
    <lineage>
        <taxon>Eukaryota</taxon>
        <taxon>Metazoa</taxon>
        <taxon>Chordata</taxon>
        <taxon>Craniata</taxon>
        <taxon>Vertebrata</taxon>
        <taxon>Euteleostomi</taxon>
        <taxon>Actinopterygii</taxon>
        <taxon>Neopterygii</taxon>
        <taxon>Teleostei</taxon>
        <taxon>Neoteleostei</taxon>
        <taxon>Acanthomorphata</taxon>
        <taxon>Ovalentaria</taxon>
        <taxon>Atherinomorphae</taxon>
        <taxon>Beloniformes</taxon>
        <taxon>Adrianichthyidae</taxon>
        <taxon>Oryziinae</taxon>
        <taxon>Oryzias</taxon>
    </lineage>
</organism>
<feature type="region of interest" description="Disordered" evidence="1">
    <location>
        <begin position="143"/>
        <end position="162"/>
    </location>
</feature>
<evidence type="ECO:0000313" key="2">
    <source>
        <dbReference type="EMBL" id="KAF6725006.1"/>
    </source>
</evidence>
<evidence type="ECO:0000313" key="3">
    <source>
        <dbReference type="Proteomes" id="UP000646548"/>
    </source>
</evidence>
<sequence length="162" mass="17327">MGKGWVWGGAVANRSAPIGRAVAALPEGQRRETCSSTSPSLPTGEWMQVVRRSSSPSPPSLPPMDGVALSQSGGAAHKDKRVAASVCFRRNKPAGQNEIQQDFLEEKLSPLWILVLILSAASKHQLKSRLHLTEDGEACMSWTSNTGSHVSSTPTSLRQPSL</sequence>
<comment type="caution">
    <text evidence="2">The sequence shown here is derived from an EMBL/GenBank/DDBJ whole genome shotgun (WGS) entry which is preliminary data.</text>
</comment>
<name>A0A834CE28_ORYME</name>
<gene>
    <name evidence="2" type="ORF">FQA47_014280</name>
</gene>
<evidence type="ECO:0000256" key="1">
    <source>
        <dbReference type="SAM" id="MobiDB-lite"/>
    </source>
</evidence>
<dbReference type="Proteomes" id="UP000646548">
    <property type="component" value="Unassembled WGS sequence"/>
</dbReference>
<protein>
    <submittedName>
        <fullName evidence="2">Uncharacterized protein</fullName>
    </submittedName>
</protein>
<dbReference type="EMBL" id="WKFB01000379">
    <property type="protein sequence ID" value="KAF6725006.1"/>
    <property type="molecule type" value="Genomic_DNA"/>
</dbReference>
<proteinExistence type="predicted"/>
<accession>A0A834CE28</accession>
<feature type="region of interest" description="Disordered" evidence="1">
    <location>
        <begin position="23"/>
        <end position="76"/>
    </location>
</feature>